<feature type="region of interest" description="Disordered" evidence="1">
    <location>
        <begin position="208"/>
        <end position="234"/>
    </location>
</feature>
<dbReference type="SUPFAM" id="SSF50156">
    <property type="entry name" value="PDZ domain-like"/>
    <property type="match status" value="3"/>
</dbReference>
<gene>
    <name evidence="3" type="ORF">g.45708</name>
</gene>
<dbReference type="InterPro" id="IPR001478">
    <property type="entry name" value="PDZ"/>
</dbReference>
<protein>
    <recommendedName>
        <fullName evidence="2">PDZ domain-containing protein</fullName>
    </recommendedName>
</protein>
<feature type="domain" description="PDZ" evidence="2">
    <location>
        <begin position="91"/>
        <end position="177"/>
    </location>
</feature>
<sequence>GHSTERERERWGDEREESPHRLSTGFTRDGCRLSMQYLGDAPGGMKWMDAADRAVNSRVQSLSLPRETRRKEPLGQATSSPTENYRNESTQYIVLDTESGALGIHVVPDYDSQGQDRGLLVQGIEPGGRVDRDGRLAVYDRIIEINGHNLLDQPFNVVQDIFRDSLRSPELRLRVVKHKAGMKKPPPPVYPKPPPLHERDAMAMVEGEERSVSTTTKVATVSPTKKLPSTHPGTNTLQLANTRKIGRKMELDLVKGPHGLGFSITTRDNPAGGNCPIYIKNILPKGAAVEDGRLRPGDRLLAVDGVELTGKSQSEAVALLRNVPPAGKVRIVVSRQDDSTSPKNVDSGPESLNSSASSGIKPLEKDVNTPPPHQSQSSDPAQLNESGLYPWRQREVLTFDIPVHDSEKAGLGVSVKGKTSANQNANPNSSNGSAIDLGIFVKNVIHGGAASRDGRLRTNDQLLNVNGVSLLGLSNSAAMETLRKAMIRSDGPAPGCITLTVARRVPELTSPGSGQGLAHKRRDSLSSLLTDSSGNKSLLRLLSDLERHTETFGGPGETYVTPDNSGASENSDNTVIFLPPYKQQHNHLDGVGMRNPVLERLTGQTQGQGGGLRNESYYRATHHTTMLLNNSSKLGSPTVNQPSGETVIIEEDSPYIPATGRRVEVETVSSTPQRGSTSSTQTADATYASQLSLEEVAGFSRDAFGRQSMSEKRHATLDAKNTDTYQRNKKLREEREKQRREEMLKHGKHVREGASAGMIRVNSAESIPRSDTNGEAVVKSQLGPSLGMKKSSSLESLQTMVQEIQMQEDVGTYRNTQGAIRVIRGRGCNESFRAAVDRSYEAPLSLHELRMDTLAEDETEGVLGTRQSSLNTAMDCKMIKVNKKKPGLLKGIGSMFRFGKHRKSMEGGPQSLGGEEEREAARRAAREEQERIQEQYKRLMQKQAEMQQSRGEQSNDNTLSSNGSSGGGGGSEPTRTERIQQLRAQHQRRHVERRGQYPLDEREERYEEAIRQRINVSPPSYYKTVQDQYYKRLEAPEFDPSAMTRPGSRVGITDPARFSHYVNYQEIQQHLNAERDKVRLRRPAPPPPTTSVTDSSAQDPTDSRRQQHYHSQRRDPREQAHRPVSNFYEYESVQAVLRDGNCNSLPRRNEIAPTHGMSSSQRSSGYGQPPRLYQPFLNHPPAYHINNNNNNNAKPQLMMQGQRKPHGPFVTHVTIREAQSTSPKV</sequence>
<feature type="region of interest" description="Disordered" evidence="1">
    <location>
        <begin position="58"/>
        <end position="87"/>
    </location>
</feature>
<feature type="compositionally biased region" description="Polar residues" evidence="1">
    <location>
        <begin position="944"/>
        <end position="959"/>
    </location>
</feature>
<dbReference type="AlphaFoldDB" id="A0A1B6IST9"/>
<dbReference type="PANTHER" id="PTHR16484">
    <property type="entry name" value="PARTITIONING DEFECTIVE 3 RELATED"/>
    <property type="match status" value="1"/>
</dbReference>
<organism evidence="3">
    <name type="scientific">Homalodisca liturata</name>
    <dbReference type="NCBI Taxonomy" id="320908"/>
    <lineage>
        <taxon>Eukaryota</taxon>
        <taxon>Metazoa</taxon>
        <taxon>Ecdysozoa</taxon>
        <taxon>Arthropoda</taxon>
        <taxon>Hexapoda</taxon>
        <taxon>Insecta</taxon>
        <taxon>Pterygota</taxon>
        <taxon>Neoptera</taxon>
        <taxon>Paraneoptera</taxon>
        <taxon>Hemiptera</taxon>
        <taxon>Auchenorrhyncha</taxon>
        <taxon>Membracoidea</taxon>
        <taxon>Cicadellidae</taxon>
        <taxon>Cicadellinae</taxon>
        <taxon>Proconiini</taxon>
        <taxon>Homalodisca</taxon>
    </lineage>
</organism>
<dbReference type="Pfam" id="PF00595">
    <property type="entry name" value="PDZ"/>
    <property type="match status" value="3"/>
</dbReference>
<feature type="region of interest" description="Disordered" evidence="1">
    <location>
        <begin position="1"/>
        <end position="27"/>
    </location>
</feature>
<feature type="compositionally biased region" description="Basic and acidic residues" evidence="1">
    <location>
        <begin position="1112"/>
        <end position="1121"/>
    </location>
</feature>
<feature type="region of interest" description="Disordered" evidence="1">
    <location>
        <begin position="1072"/>
        <end position="1121"/>
    </location>
</feature>
<name>A0A1B6IST9_9HEMI</name>
<dbReference type="GO" id="GO:0045197">
    <property type="term" value="P:establishment or maintenance of epithelial cell apical/basal polarity"/>
    <property type="evidence" value="ECO:0007669"/>
    <property type="project" value="TreeGrafter"/>
</dbReference>
<dbReference type="GO" id="GO:0005938">
    <property type="term" value="C:cell cortex"/>
    <property type="evidence" value="ECO:0007669"/>
    <property type="project" value="TreeGrafter"/>
</dbReference>
<feature type="region of interest" description="Disordered" evidence="1">
    <location>
        <begin position="1144"/>
        <end position="1170"/>
    </location>
</feature>
<feature type="non-terminal residue" evidence="3">
    <location>
        <position position="1"/>
    </location>
</feature>
<feature type="compositionally biased region" description="Basic and acidic residues" evidence="1">
    <location>
        <begin position="1"/>
        <end position="20"/>
    </location>
</feature>
<feature type="region of interest" description="Disordered" evidence="1">
    <location>
        <begin position="330"/>
        <end position="384"/>
    </location>
</feature>
<dbReference type="PANTHER" id="PTHR16484:SF17">
    <property type="entry name" value="BAZOOKA, ISOFORM B"/>
    <property type="match status" value="1"/>
</dbReference>
<feature type="compositionally biased region" description="Low complexity" evidence="1">
    <location>
        <begin position="212"/>
        <end position="226"/>
    </location>
</feature>
<dbReference type="GO" id="GO:0007155">
    <property type="term" value="P:cell adhesion"/>
    <property type="evidence" value="ECO:0007669"/>
    <property type="project" value="TreeGrafter"/>
</dbReference>
<dbReference type="GO" id="GO:0043296">
    <property type="term" value="C:apical junction complex"/>
    <property type="evidence" value="ECO:0007669"/>
    <property type="project" value="TreeGrafter"/>
</dbReference>
<feature type="region of interest" description="Disordered" evidence="1">
    <location>
        <begin position="899"/>
        <end position="1000"/>
    </location>
</feature>
<dbReference type="GO" id="GO:0000226">
    <property type="term" value="P:microtubule cytoskeleton organization"/>
    <property type="evidence" value="ECO:0007669"/>
    <property type="project" value="TreeGrafter"/>
</dbReference>
<feature type="compositionally biased region" description="Polar residues" evidence="1">
    <location>
        <begin position="341"/>
        <end position="358"/>
    </location>
</feature>
<feature type="compositionally biased region" description="Basic and acidic residues" evidence="1">
    <location>
        <begin position="919"/>
        <end position="937"/>
    </location>
</feature>
<reference evidence="3" key="1">
    <citation type="submission" date="2015-11" db="EMBL/GenBank/DDBJ databases">
        <title>De novo transcriptome assembly of four potential Pierce s Disease insect vectors from Arizona vineyards.</title>
        <authorList>
            <person name="Tassone E.E."/>
        </authorList>
    </citation>
    <scope>NUCLEOTIDE SEQUENCE</scope>
</reference>
<dbReference type="PROSITE" id="PS50106">
    <property type="entry name" value="PDZ"/>
    <property type="match status" value="3"/>
</dbReference>
<dbReference type="SMART" id="SM00228">
    <property type="entry name" value="PDZ"/>
    <property type="match status" value="3"/>
</dbReference>
<dbReference type="EMBL" id="GECU01017766">
    <property type="protein sequence ID" value="JAS89940.1"/>
    <property type="molecule type" value="Transcribed_RNA"/>
</dbReference>
<evidence type="ECO:0000259" key="2">
    <source>
        <dbReference type="PROSITE" id="PS50106"/>
    </source>
</evidence>
<evidence type="ECO:0000256" key="1">
    <source>
        <dbReference type="SAM" id="MobiDB-lite"/>
    </source>
</evidence>
<dbReference type="CDD" id="cd23059">
    <property type="entry name" value="PDZ3_Par3-like"/>
    <property type="match status" value="1"/>
</dbReference>
<dbReference type="GO" id="GO:0008104">
    <property type="term" value="P:intracellular protein localization"/>
    <property type="evidence" value="ECO:0007669"/>
    <property type="project" value="TreeGrafter"/>
</dbReference>
<dbReference type="GO" id="GO:0051660">
    <property type="term" value="P:establishment of centrosome localization"/>
    <property type="evidence" value="ECO:0007669"/>
    <property type="project" value="TreeGrafter"/>
</dbReference>
<dbReference type="GO" id="GO:0005912">
    <property type="term" value="C:adherens junction"/>
    <property type="evidence" value="ECO:0007669"/>
    <property type="project" value="TreeGrafter"/>
</dbReference>
<feature type="compositionally biased region" description="Polar residues" evidence="1">
    <location>
        <begin position="1156"/>
        <end position="1166"/>
    </location>
</feature>
<accession>A0A1B6IST9</accession>
<evidence type="ECO:0000313" key="3">
    <source>
        <dbReference type="EMBL" id="JAS89940.1"/>
    </source>
</evidence>
<dbReference type="InterPro" id="IPR052213">
    <property type="entry name" value="PAR3"/>
</dbReference>
<dbReference type="InterPro" id="IPR036034">
    <property type="entry name" value="PDZ_sf"/>
</dbReference>
<feature type="domain" description="PDZ" evidence="2">
    <location>
        <begin position="250"/>
        <end position="335"/>
    </location>
</feature>
<dbReference type="GO" id="GO:0016324">
    <property type="term" value="C:apical plasma membrane"/>
    <property type="evidence" value="ECO:0007669"/>
    <property type="project" value="TreeGrafter"/>
</dbReference>
<dbReference type="GO" id="GO:0030010">
    <property type="term" value="P:establishment of cell polarity"/>
    <property type="evidence" value="ECO:0007669"/>
    <property type="project" value="TreeGrafter"/>
</dbReference>
<dbReference type="CDD" id="cd23058">
    <property type="entry name" value="PDZ2_Par3-like"/>
    <property type="match status" value="1"/>
</dbReference>
<feature type="region of interest" description="Disordered" evidence="1">
    <location>
        <begin position="549"/>
        <end position="573"/>
    </location>
</feature>
<dbReference type="GO" id="GO:0035091">
    <property type="term" value="F:phosphatidylinositol binding"/>
    <property type="evidence" value="ECO:0007669"/>
    <property type="project" value="TreeGrafter"/>
</dbReference>
<dbReference type="FunFam" id="2.30.42.10:FF:000011">
    <property type="entry name" value="partitioning defective 3 homolog isoform X1"/>
    <property type="match status" value="1"/>
</dbReference>
<feature type="compositionally biased region" description="Polar residues" evidence="1">
    <location>
        <begin position="374"/>
        <end position="384"/>
    </location>
</feature>
<dbReference type="Gene3D" id="2.30.42.10">
    <property type="match status" value="3"/>
</dbReference>
<feature type="domain" description="PDZ" evidence="2">
    <location>
        <begin position="400"/>
        <end position="485"/>
    </location>
</feature>
<proteinExistence type="predicted"/>
<feature type="compositionally biased region" description="Polar residues" evidence="1">
    <location>
        <begin position="561"/>
        <end position="573"/>
    </location>
</feature>
<feature type="compositionally biased region" description="Polar residues" evidence="1">
    <location>
        <begin position="76"/>
        <end position="87"/>
    </location>
</feature>
<feature type="compositionally biased region" description="Polar residues" evidence="1">
    <location>
        <begin position="1090"/>
        <end position="1100"/>
    </location>
</feature>